<dbReference type="EMBL" id="MFSQ01000123">
    <property type="protein sequence ID" value="OGI38443.1"/>
    <property type="molecule type" value="Genomic_DNA"/>
</dbReference>
<comment type="caution">
    <text evidence="2">The sequence shown here is derived from an EMBL/GenBank/DDBJ whole genome shotgun (WGS) entry which is preliminary data.</text>
</comment>
<evidence type="ECO:0008006" key="4">
    <source>
        <dbReference type="Google" id="ProtNLM"/>
    </source>
</evidence>
<sequence length="171" mass="18755">MNRKLMTVLSLSVLLSACGDDGLDDLRRFVNDAHKDKKPRIEELPPPKPVEAYAYAASNLSDPFAAFNLRLQQGKGPGGGRGPSPDRRKEPLEAYPLDALKMVGTLSRGKQYWAVIQAPDGTVHRTKVGDHMGQNFGMITKISEDKISLVELVQGALGEWVERESNVALSE</sequence>
<dbReference type="PROSITE" id="PS51257">
    <property type="entry name" value="PROKAR_LIPOPROTEIN"/>
    <property type="match status" value="1"/>
</dbReference>
<dbReference type="Pfam" id="PF04351">
    <property type="entry name" value="PilP"/>
    <property type="match status" value="1"/>
</dbReference>
<evidence type="ECO:0000256" key="1">
    <source>
        <dbReference type="SAM" id="MobiDB-lite"/>
    </source>
</evidence>
<dbReference type="AlphaFoldDB" id="A0A1F6SZY4"/>
<accession>A0A1F6SZY4</accession>
<organism evidence="2 3">
    <name type="scientific">Candidatus Muproteobacteria bacterium RBG_16_62_13</name>
    <dbReference type="NCBI Taxonomy" id="1817756"/>
    <lineage>
        <taxon>Bacteria</taxon>
        <taxon>Pseudomonadati</taxon>
        <taxon>Pseudomonadota</taxon>
        <taxon>Candidatus Muproteobacteria</taxon>
    </lineage>
</organism>
<dbReference type="STRING" id="1817756.A2140_09300"/>
<feature type="region of interest" description="Disordered" evidence="1">
    <location>
        <begin position="71"/>
        <end position="92"/>
    </location>
</feature>
<dbReference type="Gene3D" id="2.30.30.830">
    <property type="match status" value="1"/>
</dbReference>
<name>A0A1F6SZY4_9PROT</name>
<dbReference type="Proteomes" id="UP000178379">
    <property type="component" value="Unassembled WGS sequence"/>
</dbReference>
<protein>
    <recommendedName>
        <fullName evidence="4">Pilus assembly protein PilP</fullName>
    </recommendedName>
</protein>
<dbReference type="InterPro" id="IPR007446">
    <property type="entry name" value="PilP"/>
</dbReference>
<evidence type="ECO:0000313" key="3">
    <source>
        <dbReference type="Proteomes" id="UP000178379"/>
    </source>
</evidence>
<proteinExistence type="predicted"/>
<evidence type="ECO:0000313" key="2">
    <source>
        <dbReference type="EMBL" id="OGI38443.1"/>
    </source>
</evidence>
<gene>
    <name evidence="2" type="ORF">A2140_09300</name>
</gene>
<reference evidence="2 3" key="1">
    <citation type="journal article" date="2016" name="Nat. Commun.">
        <title>Thousands of microbial genomes shed light on interconnected biogeochemical processes in an aquifer system.</title>
        <authorList>
            <person name="Anantharaman K."/>
            <person name="Brown C.T."/>
            <person name="Hug L.A."/>
            <person name="Sharon I."/>
            <person name="Castelle C.J."/>
            <person name="Probst A.J."/>
            <person name="Thomas B.C."/>
            <person name="Singh A."/>
            <person name="Wilkins M.J."/>
            <person name="Karaoz U."/>
            <person name="Brodie E.L."/>
            <person name="Williams K.H."/>
            <person name="Hubbard S.S."/>
            <person name="Banfield J.F."/>
        </authorList>
    </citation>
    <scope>NUCLEOTIDE SEQUENCE [LARGE SCALE GENOMIC DNA]</scope>
</reference>
<dbReference type="PIRSF" id="PIRSF016481">
    <property type="entry name" value="Pilus_assembly_PilP"/>
    <property type="match status" value="1"/>
</dbReference>